<comment type="caution">
    <text evidence="3">The sequence shown here is derived from an EMBL/GenBank/DDBJ whole genome shotgun (WGS) entry which is preliminary data.</text>
</comment>
<dbReference type="Gene3D" id="3.40.50.1460">
    <property type="match status" value="1"/>
</dbReference>
<dbReference type="RefSeq" id="WP_168542984.1">
    <property type="nucleotide sequence ID" value="NZ_JAAWWP010000021.1"/>
</dbReference>
<dbReference type="Pfam" id="PF00656">
    <property type="entry name" value="Peptidase_C14"/>
    <property type="match status" value="1"/>
</dbReference>
<dbReference type="GO" id="GO:0016301">
    <property type="term" value="F:kinase activity"/>
    <property type="evidence" value="ECO:0007669"/>
    <property type="project" value="UniProtKB-KW"/>
</dbReference>
<dbReference type="Proteomes" id="UP000772196">
    <property type="component" value="Unassembled WGS sequence"/>
</dbReference>
<dbReference type="InterPro" id="IPR011600">
    <property type="entry name" value="Pept_C14_caspase"/>
</dbReference>
<reference evidence="3 4" key="1">
    <citation type="submission" date="2020-04" db="EMBL/GenBank/DDBJ databases">
        <title>Phylogenetic Diversity and Antibacterial Activity against Ralstonia solanacearum of Endophytic Actinomycete Isolated from Moss.</title>
        <authorList>
            <person name="Zhuang X."/>
        </authorList>
    </citation>
    <scope>NUCLEOTIDE SEQUENCE [LARGE SCALE GENOMIC DNA]</scope>
    <source>
        <strain evidence="3 4">LD120</strain>
    </source>
</reference>
<dbReference type="EMBL" id="JAAWWP010000021">
    <property type="protein sequence ID" value="NKI44735.1"/>
    <property type="molecule type" value="Genomic_DNA"/>
</dbReference>
<dbReference type="InterPro" id="IPR029030">
    <property type="entry name" value="Caspase-like_dom_sf"/>
</dbReference>
<accession>A0ABX1H8R6</accession>
<name>A0ABX1H8R6_9ACTN</name>
<dbReference type="InterPro" id="IPR027372">
    <property type="entry name" value="Phytase-like_dom"/>
</dbReference>
<dbReference type="Pfam" id="PF13449">
    <property type="entry name" value="Phytase-like"/>
    <property type="match status" value="1"/>
</dbReference>
<protein>
    <submittedName>
        <fullName evidence="3">Protein kinase</fullName>
    </submittedName>
</protein>
<keyword evidence="4" id="KW-1185">Reference proteome</keyword>
<evidence type="ECO:0000259" key="1">
    <source>
        <dbReference type="Pfam" id="PF00656"/>
    </source>
</evidence>
<sequence>MTGVPAPGQDSADVDKGRVDPARSVCLLVGVDDYETLERLTSVIHNLARLAEIFRDKDIGGFPEDRVILLANPREATDLTDAIERAGERAEDTLLVYYAGHGLLSTENRLYLTLPKSRPARPEGWVNTTHIRDAIERSAARRIVLILDCCFSGGWVRQGEEYSGINGADLALGTLDELSTGTYTLASAPHNRRSHAPHADRPSAFTGALVDTLTTGDPEGGETLSLGSIFVQVRRRVLAMRLPESQEPQARDENGLADLGLVLNAARRPAPPPPEPVHPPAPLARRKLLLCATAGLALGVLGTLLAPPLAHRLDPGTPQHAYGDCSPDAALLDHSDALDKTETDSEAVEGLSGLSFAPGQPGKLYAVTDNEPTRIFPLGFGTAEKLTPKAGRARTLRGGEGSQGLGWLDAEALAVEKGARTALVAAETGPTLRRFSLESGLQVGKALPLPSTLSTWPEGGAQTGRTLESLAITPKAEHLYLATEAPLAQDGDERGRGLIRIQRFTGTPNGDYRADEEFAYRTDPGLNLVELVAVDEDRLLALERQYTEGLGNAIRVKDISLRGAADVSREKSLYQAPADVFLHSTLLFDLADCPAGSPGEVAPAGVQANPLLGNVEGMALGSTLTDGPHEGRRSLFLVTDDNGSKAQITRLYSMAVAL</sequence>
<keyword evidence="3" id="KW-0808">Transferase</keyword>
<evidence type="ECO:0000313" key="4">
    <source>
        <dbReference type="Proteomes" id="UP000772196"/>
    </source>
</evidence>
<gene>
    <name evidence="3" type="ORF">HFV08_26525</name>
</gene>
<feature type="domain" description="Peptidase C14 caspase" evidence="1">
    <location>
        <begin position="23"/>
        <end position="249"/>
    </location>
</feature>
<proteinExistence type="predicted"/>
<keyword evidence="3" id="KW-0418">Kinase</keyword>
<evidence type="ECO:0000313" key="3">
    <source>
        <dbReference type="EMBL" id="NKI44735.1"/>
    </source>
</evidence>
<dbReference type="NCBIfam" id="NF047832">
    <property type="entry name" value="caspase_w_EACC1"/>
    <property type="match status" value="1"/>
</dbReference>
<evidence type="ECO:0000259" key="2">
    <source>
        <dbReference type="Pfam" id="PF13449"/>
    </source>
</evidence>
<feature type="domain" description="Phytase-like" evidence="2">
    <location>
        <begin position="347"/>
        <end position="643"/>
    </location>
</feature>
<dbReference type="SUPFAM" id="SSF52129">
    <property type="entry name" value="Caspase-like"/>
    <property type="match status" value="1"/>
</dbReference>
<organism evidence="3 4">
    <name type="scientific">Streptomyces physcomitrii</name>
    <dbReference type="NCBI Taxonomy" id="2724184"/>
    <lineage>
        <taxon>Bacteria</taxon>
        <taxon>Bacillati</taxon>
        <taxon>Actinomycetota</taxon>
        <taxon>Actinomycetes</taxon>
        <taxon>Kitasatosporales</taxon>
        <taxon>Streptomycetaceae</taxon>
        <taxon>Streptomyces</taxon>
    </lineage>
</organism>